<sequence length="42" mass="4219">MTASRIVIVGASAAGLTAAETLRQEGHTGPLILIGDEPSGRT</sequence>
<organism evidence="1 2">
    <name type="scientific">Streptomyces viridochromogenes Tue57</name>
    <dbReference type="NCBI Taxonomy" id="1160705"/>
    <lineage>
        <taxon>Bacteria</taxon>
        <taxon>Bacillati</taxon>
        <taxon>Actinomycetota</taxon>
        <taxon>Actinomycetes</taxon>
        <taxon>Kitasatosporales</taxon>
        <taxon>Streptomycetaceae</taxon>
        <taxon>Streptomyces</taxon>
    </lineage>
</organism>
<dbReference type="Gene3D" id="3.50.50.60">
    <property type="entry name" value="FAD/NAD(P)-binding domain"/>
    <property type="match status" value="1"/>
</dbReference>
<dbReference type="InterPro" id="IPR036188">
    <property type="entry name" value="FAD/NAD-bd_sf"/>
</dbReference>
<proteinExistence type="predicted"/>
<dbReference type="Proteomes" id="UP000011205">
    <property type="component" value="Unassembled WGS sequence"/>
</dbReference>
<evidence type="ECO:0000313" key="2">
    <source>
        <dbReference type="Proteomes" id="UP000011205"/>
    </source>
</evidence>
<protein>
    <submittedName>
        <fullName evidence="1">Putative FAD-dependent pyridine nucleotide-disulfide oxidoreductase (Precursor)</fullName>
    </submittedName>
</protein>
<dbReference type="AlphaFoldDB" id="L8P4L8"/>
<dbReference type="SUPFAM" id="SSF51905">
    <property type="entry name" value="FAD/NAD(P)-binding domain"/>
    <property type="match status" value="1"/>
</dbReference>
<accession>L8P4L8</accession>
<evidence type="ECO:0000313" key="1">
    <source>
        <dbReference type="EMBL" id="ELS51119.1"/>
    </source>
</evidence>
<comment type="caution">
    <text evidence="1">The sequence shown here is derived from an EMBL/GenBank/DDBJ whole genome shotgun (WGS) entry which is preliminary data.</text>
</comment>
<gene>
    <name evidence="1" type="ORF">STVIR_7903</name>
</gene>
<dbReference type="EMBL" id="AMLP01000246">
    <property type="protein sequence ID" value="ELS51119.1"/>
    <property type="molecule type" value="Genomic_DNA"/>
</dbReference>
<name>L8P4L8_STRVR</name>
<dbReference type="PATRIC" id="fig|1160705.3.peg.7811"/>
<reference evidence="1 2" key="1">
    <citation type="journal article" date="2013" name="Genome Announc.">
        <title>Draft Genome Sequence of Streptomyces viridochromogenes Strain Tu57, Producer of Avilamycin.</title>
        <authorList>
            <person name="Gruning B.A."/>
            <person name="Erxleben A."/>
            <person name="Hahnlein A."/>
            <person name="Gunther S."/>
        </authorList>
    </citation>
    <scope>NUCLEOTIDE SEQUENCE [LARGE SCALE GENOMIC DNA]</scope>
    <source>
        <strain evidence="1 2">Tue57</strain>
    </source>
</reference>